<accession>A0A250E7R7</accession>
<proteinExistence type="predicted"/>
<dbReference type="KEGG" id="ccyn:CGC48_03275"/>
<dbReference type="EMBL" id="CP022378">
    <property type="protein sequence ID" value="ATA67736.1"/>
    <property type="molecule type" value="Genomic_DNA"/>
</dbReference>
<reference evidence="1 2" key="1">
    <citation type="journal article" date="2017" name="Genome Announc.">
        <title>Twelve Complete Reference Genomes of Clinical Isolates in the Capnocytophaga Genus.</title>
        <authorList>
            <person name="Villarma A."/>
            <person name="Gulvik C.A."/>
            <person name="Rowe L.A."/>
            <person name="Sheth M."/>
            <person name="Juieng P."/>
            <person name="Nicholson A.C."/>
            <person name="Loparev V.N."/>
            <person name="McQuiston J.R."/>
        </authorList>
    </citation>
    <scope>NUCLEOTIDE SEQUENCE [LARGE SCALE GENOMIC DNA]</scope>
    <source>
        <strain evidence="1 2">G7591</strain>
    </source>
</reference>
<dbReference type="SUPFAM" id="SSF81301">
    <property type="entry name" value="Nucleotidyltransferase"/>
    <property type="match status" value="1"/>
</dbReference>
<dbReference type="RefSeq" id="WP_098028455.1">
    <property type="nucleotide sequence ID" value="NZ_CP022378.1"/>
</dbReference>
<dbReference type="Pfam" id="PF10127">
    <property type="entry name" value="RlaP"/>
    <property type="match status" value="1"/>
</dbReference>
<dbReference type="InterPro" id="IPR018775">
    <property type="entry name" value="RlaP"/>
</dbReference>
<gene>
    <name evidence="1" type="ORF">CGC48_03275</name>
</gene>
<dbReference type="CDD" id="cd05403">
    <property type="entry name" value="NT_KNTase_like"/>
    <property type="match status" value="1"/>
</dbReference>
<dbReference type="InterPro" id="IPR043519">
    <property type="entry name" value="NT_sf"/>
</dbReference>
<sequence>MTIKNRILEKIKEVEHQYSVEVLYVVESGSRAWGFASPNSDFDIRFIYKSKVEHYLSLWEQHDTIEFMTDENLDGSGWDLKKTLLLLAKSNTPLLEWLYSPVIYFEKPQLIKSLRSLAQKCFSPIACMYHYLGMSKNFSQVCQQDNVKLKSYLYALRTALAGKWIAEKNSFSPVAFSQLLTIAPANIQTKIQEIMNIKASQNESYLHPKEELISNFLTQILAENSQKANNLSAGEKIHNELNTFFLETLKQ</sequence>
<evidence type="ECO:0000313" key="1">
    <source>
        <dbReference type="EMBL" id="ATA67736.1"/>
    </source>
</evidence>
<protein>
    <submittedName>
        <fullName evidence="1">Nucleotidyltransferase</fullName>
    </submittedName>
</protein>
<dbReference type="GO" id="GO:0016740">
    <property type="term" value="F:transferase activity"/>
    <property type="evidence" value="ECO:0007669"/>
    <property type="project" value="UniProtKB-KW"/>
</dbReference>
<evidence type="ECO:0000313" key="2">
    <source>
        <dbReference type="Proteomes" id="UP000242855"/>
    </source>
</evidence>
<keyword evidence="1" id="KW-0808">Transferase</keyword>
<dbReference type="PANTHER" id="PTHR34817">
    <property type="entry name" value="NUCLEOTIDYLTRANSFERASE"/>
    <property type="match status" value="1"/>
</dbReference>
<dbReference type="Proteomes" id="UP000242855">
    <property type="component" value="Chromosome"/>
</dbReference>
<dbReference type="PANTHER" id="PTHR34817:SF2">
    <property type="entry name" value="NUCLEOTIDYLTRANSFERASE"/>
    <property type="match status" value="1"/>
</dbReference>
<organism evidence="1 2">
    <name type="scientific">Capnocytophaga cynodegmi</name>
    <dbReference type="NCBI Taxonomy" id="28189"/>
    <lineage>
        <taxon>Bacteria</taxon>
        <taxon>Pseudomonadati</taxon>
        <taxon>Bacteroidota</taxon>
        <taxon>Flavobacteriia</taxon>
        <taxon>Flavobacteriales</taxon>
        <taxon>Flavobacteriaceae</taxon>
        <taxon>Capnocytophaga</taxon>
    </lineage>
</organism>
<dbReference type="AlphaFoldDB" id="A0A250E7R7"/>
<dbReference type="GeneID" id="96780815"/>
<name>A0A250E7R7_9FLAO</name>